<protein>
    <submittedName>
        <fullName evidence="6">Uncharacterized protein</fullName>
    </submittedName>
</protein>
<dbReference type="Pfam" id="PF00872">
    <property type="entry name" value="Transposase_mut"/>
    <property type="match status" value="1"/>
</dbReference>
<evidence type="ECO:0000313" key="6">
    <source>
        <dbReference type="EMBL" id="EFH06270.1"/>
    </source>
</evidence>
<dbReference type="EMBL" id="ADNX01000063">
    <property type="protein sequence ID" value="EFH06270.1"/>
    <property type="molecule type" value="Genomic_DNA"/>
</dbReference>
<evidence type="ECO:0000256" key="5">
    <source>
        <dbReference type="ARBA" id="ARBA00023172"/>
    </source>
</evidence>
<keyword evidence="4" id="KW-0238">DNA-binding</keyword>
<dbReference type="GO" id="GO:0003677">
    <property type="term" value="F:DNA binding"/>
    <property type="evidence" value="ECO:0007669"/>
    <property type="project" value="UniProtKB-KW"/>
</dbReference>
<gene>
    <name evidence="6" type="ORF">HMPREF0220_2723</name>
</gene>
<organism evidence="6 7">
    <name type="scientific">Clostridioides difficile NAP08</name>
    <dbReference type="NCBI Taxonomy" id="525259"/>
    <lineage>
        <taxon>Bacteria</taxon>
        <taxon>Bacillati</taxon>
        <taxon>Bacillota</taxon>
        <taxon>Clostridia</taxon>
        <taxon>Peptostreptococcales</taxon>
        <taxon>Peptostreptococcaceae</taxon>
        <taxon>Clostridioides</taxon>
    </lineage>
</organism>
<dbReference type="AlphaFoldDB" id="D5Q741"/>
<dbReference type="HOGENOM" id="CLU_2539597_0_0_9"/>
<proteinExistence type="inferred from homology"/>
<keyword evidence="5" id="KW-0233">DNA recombination</keyword>
<name>D5Q741_CLODI</name>
<dbReference type="GO" id="GO:0006313">
    <property type="term" value="P:DNA transposition"/>
    <property type="evidence" value="ECO:0007669"/>
    <property type="project" value="InterPro"/>
</dbReference>
<evidence type="ECO:0000256" key="4">
    <source>
        <dbReference type="ARBA" id="ARBA00023125"/>
    </source>
</evidence>
<reference evidence="6 7" key="1">
    <citation type="submission" date="2010-05" db="EMBL/GenBank/DDBJ databases">
        <authorList>
            <person name="Qin X."/>
            <person name="Bachman B."/>
            <person name="Battles P."/>
            <person name="Bell A."/>
            <person name="Bess C."/>
            <person name="Bickham C."/>
            <person name="Chaboub L."/>
            <person name="Chen D."/>
            <person name="Coyle M."/>
            <person name="Deiros D.R."/>
            <person name="Dinh H."/>
            <person name="Forbes L."/>
            <person name="Fowler G."/>
            <person name="Francisco L."/>
            <person name="Fu Q."/>
            <person name="Gubbala S."/>
            <person name="Hale W."/>
            <person name="Han Y."/>
            <person name="Hemphill L."/>
            <person name="Highlander S.K."/>
            <person name="Hirani K."/>
            <person name="Hogues M."/>
            <person name="Jackson L."/>
            <person name="Jakkamsetti A."/>
            <person name="Javaid M."/>
            <person name="Jiang H."/>
            <person name="Korchina V."/>
            <person name="Kovar C."/>
            <person name="Lara F."/>
            <person name="Lee S."/>
            <person name="Mata R."/>
            <person name="Mathew T."/>
            <person name="Moen C."/>
            <person name="Morales K."/>
            <person name="Munidasa M."/>
            <person name="Nazareth L."/>
            <person name="Ngo R."/>
            <person name="Nguyen L."/>
            <person name="Okwuonu G."/>
            <person name="Ongeri F."/>
            <person name="Patil S."/>
            <person name="Petrosino J."/>
            <person name="Pham C."/>
            <person name="Pham P."/>
            <person name="Pu L.-L."/>
            <person name="Puazo M."/>
            <person name="Raj R."/>
            <person name="Reid J."/>
            <person name="Rouhana J."/>
            <person name="Saada N."/>
            <person name="Shang Y."/>
            <person name="Simmons D."/>
            <person name="Thornton R."/>
            <person name="Warren J."/>
            <person name="Weissenberger G."/>
            <person name="Zhang J."/>
            <person name="Zhang L."/>
            <person name="Zhou C."/>
            <person name="Zhu D."/>
            <person name="Muzny D."/>
            <person name="Worley K."/>
            <person name="Gibbs R."/>
        </authorList>
    </citation>
    <scope>NUCLEOTIDE SEQUENCE [LARGE SCALE GENOMIC DNA]</scope>
    <source>
        <strain evidence="6 7">NAP08</strain>
    </source>
</reference>
<comment type="caution">
    <text evidence="6">The sequence shown here is derived from an EMBL/GenBank/DDBJ whole genome shotgun (WGS) entry which is preliminary data.</text>
</comment>
<dbReference type="GO" id="GO:0004803">
    <property type="term" value="F:transposase activity"/>
    <property type="evidence" value="ECO:0007669"/>
    <property type="project" value="InterPro"/>
</dbReference>
<evidence type="ECO:0000256" key="2">
    <source>
        <dbReference type="ARBA" id="ARBA00010961"/>
    </source>
</evidence>
<evidence type="ECO:0000256" key="1">
    <source>
        <dbReference type="ARBA" id="ARBA00002190"/>
    </source>
</evidence>
<evidence type="ECO:0000256" key="3">
    <source>
        <dbReference type="ARBA" id="ARBA00022578"/>
    </source>
</evidence>
<dbReference type="InterPro" id="IPR001207">
    <property type="entry name" value="Transposase_mutator"/>
</dbReference>
<sequence length="83" mass="10043">MLKDLFASTIHQMLEAELDKHLDYDRYDNKNKNTKNSRNGYEQPIYTYFLRFIGCLLLTGRPYNLYKFLYLYSKSLYILLQSI</sequence>
<evidence type="ECO:0000313" key="7">
    <source>
        <dbReference type="Proteomes" id="UP000003227"/>
    </source>
</evidence>
<accession>D5Q741</accession>
<dbReference type="Proteomes" id="UP000003227">
    <property type="component" value="Unassembled WGS sequence"/>
</dbReference>
<comment type="similarity">
    <text evidence="2">Belongs to the transposase mutator family.</text>
</comment>
<comment type="function">
    <text evidence="1">Required for the transposition of the insertion element.</text>
</comment>
<keyword evidence="3" id="KW-0815">Transposition</keyword>